<organism evidence="2 3">
    <name type="scientific">Cannabis sativa</name>
    <name type="common">Hemp</name>
    <name type="synonym">Marijuana</name>
    <dbReference type="NCBI Taxonomy" id="3483"/>
    <lineage>
        <taxon>Eukaryota</taxon>
        <taxon>Viridiplantae</taxon>
        <taxon>Streptophyta</taxon>
        <taxon>Embryophyta</taxon>
        <taxon>Tracheophyta</taxon>
        <taxon>Spermatophyta</taxon>
        <taxon>Magnoliopsida</taxon>
        <taxon>eudicotyledons</taxon>
        <taxon>Gunneridae</taxon>
        <taxon>Pentapetalae</taxon>
        <taxon>rosids</taxon>
        <taxon>fabids</taxon>
        <taxon>Rosales</taxon>
        <taxon>Cannabaceae</taxon>
        <taxon>Cannabis</taxon>
    </lineage>
</organism>
<name>A0A803PR92_CANSA</name>
<evidence type="ECO:0000313" key="2">
    <source>
        <dbReference type="EnsemblPlants" id="cds.evm.model.05.642"/>
    </source>
</evidence>
<feature type="region of interest" description="Disordered" evidence="1">
    <location>
        <begin position="138"/>
        <end position="160"/>
    </location>
</feature>
<reference evidence="2" key="1">
    <citation type="submission" date="2018-11" db="EMBL/GenBank/DDBJ databases">
        <authorList>
            <person name="Grassa J C."/>
        </authorList>
    </citation>
    <scope>NUCLEOTIDE SEQUENCE [LARGE SCALE GENOMIC DNA]</scope>
</reference>
<dbReference type="AlphaFoldDB" id="A0A803PR92"/>
<dbReference type="Proteomes" id="UP000596661">
    <property type="component" value="Chromosome 5"/>
</dbReference>
<dbReference type="Gramene" id="evm.model.05.642">
    <property type="protein sequence ID" value="cds.evm.model.05.642"/>
    <property type="gene ID" value="evm.TU.05.642"/>
</dbReference>
<protein>
    <submittedName>
        <fullName evidence="2">Uncharacterized protein</fullName>
    </submittedName>
</protein>
<feature type="compositionally biased region" description="Basic and acidic residues" evidence="1">
    <location>
        <begin position="146"/>
        <end position="160"/>
    </location>
</feature>
<dbReference type="EMBL" id="UZAU01000436">
    <property type="status" value="NOT_ANNOTATED_CDS"/>
    <property type="molecule type" value="Genomic_DNA"/>
</dbReference>
<sequence length="160" mass="17708">MTDNSQKTTLTPPLADDDGAASHLLTVDDDNSFLANDKDAHKIMGLIYIVVCALANGMRYELKTLINYGSLDSLEPTKFILEKDQSACNSPIVAEIDKTVKKHADNLLHVLEGVSVRLTQLESRTRLLEESVDDLKTSVGNNHGNTDGKMRQLENILREE</sequence>
<proteinExistence type="predicted"/>
<dbReference type="EnsemblPlants" id="evm.model.05.642">
    <property type="protein sequence ID" value="cds.evm.model.05.642"/>
    <property type="gene ID" value="evm.TU.05.642"/>
</dbReference>
<dbReference type="PANTHER" id="PTHR31805">
    <property type="entry name" value="RECEPTOR-LIKE KINASE, PUTATIVE (DUF1421)-RELATED"/>
    <property type="match status" value="1"/>
</dbReference>
<keyword evidence="3" id="KW-1185">Reference proteome</keyword>
<evidence type="ECO:0000256" key="1">
    <source>
        <dbReference type="SAM" id="MobiDB-lite"/>
    </source>
</evidence>
<dbReference type="PANTHER" id="PTHR31805:SF14">
    <property type="entry name" value="RECEPTOR-LIKE KINASE, PUTATIVE (DUF1421)-RELATED"/>
    <property type="match status" value="1"/>
</dbReference>
<evidence type="ECO:0000313" key="3">
    <source>
        <dbReference type="Proteomes" id="UP000596661"/>
    </source>
</evidence>
<accession>A0A803PR92</accession>
<reference evidence="2" key="2">
    <citation type="submission" date="2021-03" db="UniProtKB">
        <authorList>
            <consortium name="EnsemblPlants"/>
        </authorList>
    </citation>
    <scope>IDENTIFICATION</scope>
</reference>